<dbReference type="GO" id="GO:0008270">
    <property type="term" value="F:zinc ion binding"/>
    <property type="evidence" value="ECO:0007669"/>
    <property type="project" value="TreeGrafter"/>
</dbReference>
<proteinExistence type="predicted"/>
<dbReference type="SUPFAM" id="SSF102712">
    <property type="entry name" value="JAB1/MPN domain"/>
    <property type="match status" value="1"/>
</dbReference>
<dbReference type="CDD" id="cd08070">
    <property type="entry name" value="MPN_like"/>
    <property type="match status" value="1"/>
</dbReference>
<dbReference type="Gene3D" id="3.40.140.10">
    <property type="entry name" value="Cytidine Deaminase, domain 2"/>
    <property type="match status" value="1"/>
</dbReference>
<dbReference type="InterPro" id="IPR051929">
    <property type="entry name" value="VirAsm_ModProt"/>
</dbReference>
<feature type="domain" description="MPN" evidence="6">
    <location>
        <begin position="63"/>
        <end position="193"/>
    </location>
</feature>
<dbReference type="PROSITE" id="PS50249">
    <property type="entry name" value="MPN"/>
    <property type="match status" value="1"/>
</dbReference>
<dbReference type="InterPro" id="IPR037518">
    <property type="entry name" value="MPN"/>
</dbReference>
<evidence type="ECO:0000256" key="5">
    <source>
        <dbReference type="ARBA" id="ARBA00023049"/>
    </source>
</evidence>
<evidence type="ECO:0000313" key="7">
    <source>
        <dbReference type="EMBL" id="QDS35202.1"/>
    </source>
</evidence>
<keyword evidence="2" id="KW-0479">Metal-binding</keyword>
<evidence type="ECO:0000313" key="8">
    <source>
        <dbReference type="Proteomes" id="UP000317713"/>
    </source>
</evidence>
<sequence>MHCISNVNNIKSILPSVHRECRHHHCQNPVRFTESNRNRPSRLERAEAAAAGVGRANLLETPFSMTRAVWDEIIRDSLEKKPNETCGLLSGRNGSAQTVWRMENTLKSPVAFAMDPKQIQHVFHKMALRGEHLVGIYHSHPTAPPIPSPEDIAYCHYPEAAYLIVSLASPQPVLGCFRIEGSFARVYPYTVRN</sequence>
<keyword evidence="3" id="KW-0378">Hydrolase</keyword>
<keyword evidence="5" id="KW-0482">Metalloprotease</keyword>
<dbReference type="GO" id="GO:0008235">
    <property type="term" value="F:metalloexopeptidase activity"/>
    <property type="evidence" value="ECO:0007669"/>
    <property type="project" value="TreeGrafter"/>
</dbReference>
<name>A0A517I8M4_BREBE</name>
<protein>
    <submittedName>
        <fullName evidence="7">M67 family metallopeptidase</fullName>
    </submittedName>
</protein>
<dbReference type="Pfam" id="PF14464">
    <property type="entry name" value="Prok-JAB"/>
    <property type="match status" value="1"/>
</dbReference>
<evidence type="ECO:0000256" key="3">
    <source>
        <dbReference type="ARBA" id="ARBA00022801"/>
    </source>
</evidence>
<dbReference type="InterPro" id="IPR028090">
    <property type="entry name" value="JAB_dom_prok"/>
</dbReference>
<evidence type="ECO:0000256" key="4">
    <source>
        <dbReference type="ARBA" id="ARBA00022833"/>
    </source>
</evidence>
<evidence type="ECO:0000256" key="2">
    <source>
        <dbReference type="ARBA" id="ARBA00022723"/>
    </source>
</evidence>
<dbReference type="AlphaFoldDB" id="A0A517I8M4"/>
<reference evidence="7 8" key="1">
    <citation type="submission" date="2019-07" db="EMBL/GenBank/DDBJ databases">
        <title>Characterization of Brevibacillus brevis HK544, as a potential biocontrol agent.</title>
        <authorList>
            <person name="Kim H."/>
        </authorList>
    </citation>
    <scope>NUCLEOTIDE SEQUENCE [LARGE SCALE GENOMIC DNA]</scope>
    <source>
        <strain evidence="7 8">HK544</strain>
    </source>
</reference>
<evidence type="ECO:0000259" key="6">
    <source>
        <dbReference type="PROSITE" id="PS50249"/>
    </source>
</evidence>
<organism evidence="7 8">
    <name type="scientific">Brevibacillus brevis</name>
    <name type="common">Bacillus brevis</name>
    <dbReference type="NCBI Taxonomy" id="1393"/>
    <lineage>
        <taxon>Bacteria</taxon>
        <taxon>Bacillati</taxon>
        <taxon>Bacillota</taxon>
        <taxon>Bacilli</taxon>
        <taxon>Bacillales</taxon>
        <taxon>Paenibacillaceae</taxon>
        <taxon>Brevibacillus</taxon>
    </lineage>
</organism>
<dbReference type="EMBL" id="CP042161">
    <property type="protein sequence ID" value="QDS35202.1"/>
    <property type="molecule type" value="Genomic_DNA"/>
</dbReference>
<evidence type="ECO:0000256" key="1">
    <source>
        <dbReference type="ARBA" id="ARBA00022670"/>
    </source>
</evidence>
<dbReference type="Proteomes" id="UP000317713">
    <property type="component" value="Chromosome"/>
</dbReference>
<dbReference type="InterPro" id="IPR000555">
    <property type="entry name" value="JAMM/MPN+_dom"/>
</dbReference>
<keyword evidence="1" id="KW-0645">Protease</keyword>
<keyword evidence="4" id="KW-0862">Zinc</keyword>
<gene>
    <name evidence="7" type="ORF">FPS98_14990</name>
</gene>
<dbReference type="GO" id="GO:0006508">
    <property type="term" value="P:proteolysis"/>
    <property type="evidence" value="ECO:0007669"/>
    <property type="project" value="UniProtKB-KW"/>
</dbReference>
<dbReference type="SMART" id="SM00232">
    <property type="entry name" value="JAB_MPN"/>
    <property type="match status" value="1"/>
</dbReference>
<dbReference type="PANTHER" id="PTHR34858:SF1">
    <property type="entry name" value="CYSO-CYSTEINE PEPTIDASE"/>
    <property type="match status" value="1"/>
</dbReference>
<accession>A0A517I8M4</accession>
<dbReference type="PANTHER" id="PTHR34858">
    <property type="entry name" value="CYSO-CYSTEINE PEPTIDASE"/>
    <property type="match status" value="1"/>
</dbReference>